<organism evidence="1 2">
    <name type="scientific">Candidatus Chisholmbacteria bacterium RIFCSPHIGHO2_01_FULL_48_12</name>
    <dbReference type="NCBI Taxonomy" id="1797589"/>
    <lineage>
        <taxon>Bacteria</taxon>
        <taxon>Candidatus Chisholmiibacteriota</taxon>
    </lineage>
</organism>
<protein>
    <submittedName>
        <fullName evidence="1">Uncharacterized protein</fullName>
    </submittedName>
</protein>
<evidence type="ECO:0000313" key="2">
    <source>
        <dbReference type="Proteomes" id="UP000177324"/>
    </source>
</evidence>
<dbReference type="STRING" id="1797589.A2784_00730"/>
<gene>
    <name evidence="1" type="ORF">A2784_00730</name>
</gene>
<comment type="caution">
    <text evidence="1">The sequence shown here is derived from an EMBL/GenBank/DDBJ whole genome shotgun (WGS) entry which is preliminary data.</text>
</comment>
<name>A0A1G1VKS5_9BACT</name>
<accession>A0A1G1VKS5</accession>
<dbReference type="AlphaFoldDB" id="A0A1G1VKS5"/>
<evidence type="ECO:0000313" key="1">
    <source>
        <dbReference type="EMBL" id="OGY15981.1"/>
    </source>
</evidence>
<dbReference type="EMBL" id="MHCH01000052">
    <property type="protein sequence ID" value="OGY15981.1"/>
    <property type="molecule type" value="Genomic_DNA"/>
</dbReference>
<dbReference type="Proteomes" id="UP000177324">
    <property type="component" value="Unassembled WGS sequence"/>
</dbReference>
<sequence length="120" mass="13430">MPRERVVFTSSFCLLAAEASLKRGETIMGAITNEGEPQRASLIGKIGRVVSQEKGKEVTHQGPIIHERFVVWNDINRPAPRDWEDYWRVTIALSPDATRTSERVGKSISVSEVRVQIVEG</sequence>
<reference evidence="1 2" key="1">
    <citation type="journal article" date="2016" name="Nat. Commun.">
        <title>Thousands of microbial genomes shed light on interconnected biogeochemical processes in an aquifer system.</title>
        <authorList>
            <person name="Anantharaman K."/>
            <person name="Brown C.T."/>
            <person name="Hug L.A."/>
            <person name="Sharon I."/>
            <person name="Castelle C.J."/>
            <person name="Probst A.J."/>
            <person name="Thomas B.C."/>
            <person name="Singh A."/>
            <person name="Wilkins M.J."/>
            <person name="Karaoz U."/>
            <person name="Brodie E.L."/>
            <person name="Williams K.H."/>
            <person name="Hubbard S.S."/>
            <person name="Banfield J.F."/>
        </authorList>
    </citation>
    <scope>NUCLEOTIDE SEQUENCE [LARGE SCALE GENOMIC DNA]</scope>
</reference>
<proteinExistence type="predicted"/>